<feature type="compositionally biased region" description="Basic and acidic residues" evidence="1">
    <location>
        <begin position="65"/>
        <end position="79"/>
    </location>
</feature>
<dbReference type="Proteomes" id="UP000694005">
    <property type="component" value="Chromosome A09"/>
</dbReference>
<protein>
    <submittedName>
        <fullName evidence="2">Uncharacterized protein</fullName>
    </submittedName>
</protein>
<sequence>HFNLGGLETLEHKDHLVIQNTTEKLFTINIFSFSSCLLSPSTSSSSQFLQTLCKETSKIKDQQELKTLSEKEDSVGERRLCRRKT</sequence>
<organism evidence="2 3">
    <name type="scientific">Brassica campestris</name>
    <name type="common">Field mustard</name>
    <dbReference type="NCBI Taxonomy" id="3711"/>
    <lineage>
        <taxon>Eukaryota</taxon>
        <taxon>Viridiplantae</taxon>
        <taxon>Streptophyta</taxon>
        <taxon>Embryophyta</taxon>
        <taxon>Tracheophyta</taxon>
        <taxon>Spermatophyta</taxon>
        <taxon>Magnoliopsida</taxon>
        <taxon>eudicotyledons</taxon>
        <taxon>Gunneridae</taxon>
        <taxon>Pentapetalae</taxon>
        <taxon>rosids</taxon>
        <taxon>malvids</taxon>
        <taxon>Brassicales</taxon>
        <taxon>Brassicaceae</taxon>
        <taxon>Brassiceae</taxon>
        <taxon>Brassica</taxon>
    </lineage>
</organism>
<evidence type="ECO:0000313" key="2">
    <source>
        <dbReference type="EMBL" id="CAG7859664.1"/>
    </source>
</evidence>
<feature type="non-terminal residue" evidence="2">
    <location>
        <position position="1"/>
    </location>
</feature>
<feature type="region of interest" description="Disordered" evidence="1">
    <location>
        <begin position="65"/>
        <end position="85"/>
    </location>
</feature>
<dbReference type="EMBL" id="LS974625">
    <property type="protein sequence ID" value="CAG7859664.1"/>
    <property type="molecule type" value="Genomic_DNA"/>
</dbReference>
<reference evidence="2 3" key="1">
    <citation type="submission" date="2021-07" db="EMBL/GenBank/DDBJ databases">
        <authorList>
            <consortium name="Genoscope - CEA"/>
            <person name="William W."/>
        </authorList>
    </citation>
    <scope>NUCLEOTIDE SEQUENCE [LARGE SCALE GENOMIC DNA]</scope>
</reference>
<name>A0A8D9FWI9_BRACM</name>
<dbReference type="AlphaFoldDB" id="A0A8D9FWI9"/>
<evidence type="ECO:0000256" key="1">
    <source>
        <dbReference type="SAM" id="MobiDB-lite"/>
    </source>
</evidence>
<gene>
    <name evidence="2" type="ORF">BRAPAZ1V2_A09P01310.2</name>
</gene>
<proteinExistence type="predicted"/>
<accession>A0A8D9FWI9</accession>
<evidence type="ECO:0000313" key="3">
    <source>
        <dbReference type="Proteomes" id="UP000694005"/>
    </source>
</evidence>
<dbReference type="Gramene" id="A09p01310.2_BraZ1">
    <property type="protein sequence ID" value="A09p01310.2_BraZ1.CDS"/>
    <property type="gene ID" value="A09g01310.2_BraZ1"/>
</dbReference>